<dbReference type="EMBL" id="BDQV01000138">
    <property type="protein sequence ID" value="GAY56472.1"/>
    <property type="molecule type" value="Genomic_DNA"/>
</dbReference>
<evidence type="ECO:0000313" key="2">
    <source>
        <dbReference type="Proteomes" id="UP000236630"/>
    </source>
</evidence>
<keyword evidence="2" id="KW-1185">Reference proteome</keyword>
<reference evidence="1 2" key="1">
    <citation type="journal article" date="2017" name="Front. Genet.">
        <title>Draft sequencing of the heterozygous diploid genome of Satsuma (Citrus unshiu Marc.) using a hybrid assembly approach.</title>
        <authorList>
            <person name="Shimizu T."/>
            <person name="Tanizawa Y."/>
            <person name="Mochizuki T."/>
            <person name="Nagasaki H."/>
            <person name="Yoshioka T."/>
            <person name="Toyoda A."/>
            <person name="Fujiyama A."/>
            <person name="Kaminuma E."/>
            <person name="Nakamura Y."/>
        </authorList>
    </citation>
    <scope>NUCLEOTIDE SEQUENCE [LARGE SCALE GENOMIC DNA]</scope>
    <source>
        <strain evidence="2">cv. Miyagawa wase</strain>
    </source>
</reference>
<comment type="caution">
    <text evidence="1">The sequence shown here is derived from an EMBL/GenBank/DDBJ whole genome shotgun (WGS) entry which is preliminary data.</text>
</comment>
<dbReference type="STRING" id="55188.A0A2H5PVU4"/>
<sequence length="198" mass="23692">MATTALISFQIDLISSEIYLDTIDKVNRKKFDFLFMRANSSLRQKRFEVLFLLVQNQHLITMHYFGRRLIEEEIVHLEHYNHERKPKCTKMNCMLRTWSTQVHVFDILREKIESAAMQVMCKLKDYNWGQLDVEAVEDYKFFNLSYVLVENGTKDASTKFRNLKYLFILNYLMFYLSKITMGENRLWKIDMEGKVKGA</sequence>
<dbReference type="Proteomes" id="UP000236630">
    <property type="component" value="Unassembled WGS sequence"/>
</dbReference>
<accession>A0A2H5PVU4</accession>
<protein>
    <submittedName>
        <fullName evidence="1">Uncharacterized protein</fullName>
    </submittedName>
</protein>
<dbReference type="AlphaFoldDB" id="A0A2H5PVU4"/>
<evidence type="ECO:0000313" key="1">
    <source>
        <dbReference type="EMBL" id="GAY56472.1"/>
    </source>
</evidence>
<organism evidence="1 2">
    <name type="scientific">Citrus unshiu</name>
    <name type="common">Satsuma mandarin</name>
    <name type="synonym">Citrus nobilis var. unshiu</name>
    <dbReference type="NCBI Taxonomy" id="55188"/>
    <lineage>
        <taxon>Eukaryota</taxon>
        <taxon>Viridiplantae</taxon>
        <taxon>Streptophyta</taxon>
        <taxon>Embryophyta</taxon>
        <taxon>Tracheophyta</taxon>
        <taxon>Spermatophyta</taxon>
        <taxon>Magnoliopsida</taxon>
        <taxon>eudicotyledons</taxon>
        <taxon>Gunneridae</taxon>
        <taxon>Pentapetalae</taxon>
        <taxon>rosids</taxon>
        <taxon>malvids</taxon>
        <taxon>Sapindales</taxon>
        <taxon>Rutaceae</taxon>
        <taxon>Aurantioideae</taxon>
        <taxon>Citrus</taxon>
    </lineage>
</organism>
<gene>
    <name evidence="1" type="ORF">CUMW_172160</name>
</gene>
<name>A0A2H5PVU4_CITUN</name>
<proteinExistence type="predicted"/>